<evidence type="ECO:0000313" key="8">
    <source>
        <dbReference type="EMBL" id="HIT17685.1"/>
    </source>
</evidence>
<reference evidence="8" key="2">
    <citation type="journal article" date="2021" name="PeerJ">
        <title>Extensive microbial diversity within the chicken gut microbiome revealed by metagenomics and culture.</title>
        <authorList>
            <person name="Gilroy R."/>
            <person name="Ravi A."/>
            <person name="Getino M."/>
            <person name="Pursley I."/>
            <person name="Horton D.L."/>
            <person name="Alikhan N.F."/>
            <person name="Baker D."/>
            <person name="Gharbi K."/>
            <person name="Hall N."/>
            <person name="Watson M."/>
            <person name="Adriaenssens E.M."/>
            <person name="Foster-Nyarko E."/>
            <person name="Jarju S."/>
            <person name="Secka A."/>
            <person name="Antonio M."/>
            <person name="Oren A."/>
            <person name="Chaudhuri R.R."/>
            <person name="La Ragione R."/>
            <person name="Hildebrand F."/>
            <person name="Pallen M.J."/>
        </authorList>
    </citation>
    <scope>NUCLEOTIDE SEQUENCE</scope>
    <source>
        <strain evidence="8">14508</strain>
    </source>
</reference>
<evidence type="ECO:0000256" key="3">
    <source>
        <dbReference type="ARBA" id="ARBA00022695"/>
    </source>
</evidence>
<organism evidence="8 9">
    <name type="scientific">Candidatus Caccosoma faecigallinarum</name>
    <dbReference type="NCBI Taxonomy" id="2840720"/>
    <lineage>
        <taxon>Bacteria</taxon>
        <taxon>Bacillati</taxon>
        <taxon>Bacillota</taxon>
        <taxon>Bacillota incertae sedis</taxon>
        <taxon>Candidatus Caccosoma</taxon>
    </lineage>
</organism>
<keyword evidence="6" id="KW-1133">Transmembrane helix</keyword>
<keyword evidence="6" id="KW-0812">Transmembrane</keyword>
<evidence type="ECO:0000256" key="6">
    <source>
        <dbReference type="SAM" id="Phobius"/>
    </source>
</evidence>
<dbReference type="InterPro" id="IPR003390">
    <property type="entry name" value="DNA_integrity_scan_DisA_N"/>
</dbReference>
<evidence type="ECO:0000256" key="4">
    <source>
        <dbReference type="ARBA" id="ARBA00022741"/>
    </source>
</evidence>
<dbReference type="GO" id="GO:0006171">
    <property type="term" value="P:cAMP biosynthetic process"/>
    <property type="evidence" value="ECO:0007669"/>
    <property type="project" value="InterPro"/>
</dbReference>
<gene>
    <name evidence="8" type="ORF">IAD04_04870</name>
</gene>
<evidence type="ECO:0000256" key="2">
    <source>
        <dbReference type="ARBA" id="ARBA00022679"/>
    </source>
</evidence>
<feature type="transmembrane region" description="Helical" evidence="6">
    <location>
        <begin position="63"/>
        <end position="81"/>
    </location>
</feature>
<name>A0A9D1G9B3_9FIRM</name>
<comment type="caution">
    <text evidence="8">The sequence shown here is derived from an EMBL/GenBank/DDBJ whole genome shotgun (WGS) entry which is preliminary data.</text>
</comment>
<dbReference type="SUPFAM" id="SSF143597">
    <property type="entry name" value="YojJ-like"/>
    <property type="match status" value="1"/>
</dbReference>
<evidence type="ECO:0000313" key="9">
    <source>
        <dbReference type="Proteomes" id="UP000886893"/>
    </source>
</evidence>
<dbReference type="Proteomes" id="UP000886893">
    <property type="component" value="Unassembled WGS sequence"/>
</dbReference>
<dbReference type="InterPro" id="IPR036888">
    <property type="entry name" value="DNA_integrity_DisA_N_sf"/>
</dbReference>
<dbReference type="Pfam" id="PF02457">
    <property type="entry name" value="DAC"/>
    <property type="match status" value="1"/>
</dbReference>
<accession>A0A9D1G9B3</accession>
<dbReference type="PANTHER" id="PTHR34185:SF1">
    <property type="entry name" value="DIADENYLATE CYCLASE"/>
    <property type="match status" value="1"/>
</dbReference>
<feature type="transmembrane region" description="Helical" evidence="6">
    <location>
        <begin position="40"/>
        <end position="57"/>
    </location>
</feature>
<dbReference type="EMBL" id="DVKI01000151">
    <property type="protein sequence ID" value="HIT17685.1"/>
    <property type="molecule type" value="Genomic_DNA"/>
</dbReference>
<evidence type="ECO:0000256" key="1">
    <source>
        <dbReference type="ARBA" id="ARBA00000877"/>
    </source>
</evidence>
<dbReference type="GO" id="GO:0005524">
    <property type="term" value="F:ATP binding"/>
    <property type="evidence" value="ECO:0007669"/>
    <property type="project" value="UniProtKB-KW"/>
</dbReference>
<sequence length="252" mass="27741">MLNFIFAVTATQIIDYVAGILCALAAILVGFMYFKYSLKVLLITIGTIIVIALTHIFNLSFLRTILCVIAFVGAIILLINLNSNKKENFLFQHKKKQEKPLPTLSTNEIDDLFNKLFKTISDLSANKTGALITLEREDDLTPFLQTSGVYVDAPVTSELLETIFVNKTPLHDGAVIIRGNYIVAAAVFYQPTQKALNGKYGSRHRAAIGISEVCDAITIVVSEETGKVSFAINGDLISVPVANFIAKLKEYY</sequence>
<dbReference type="Gene3D" id="3.40.1700.10">
    <property type="entry name" value="DNA integrity scanning protein, DisA, N-terminal domain"/>
    <property type="match status" value="1"/>
</dbReference>
<dbReference type="PIRSF" id="PIRSF004793">
    <property type="entry name" value="UCP004793"/>
    <property type="match status" value="1"/>
</dbReference>
<comment type="catalytic activity">
    <reaction evidence="1">
        <text>2 ATP = 3',3'-c-di-AMP + 2 diphosphate</text>
        <dbReference type="Rhea" id="RHEA:35655"/>
        <dbReference type="ChEBI" id="CHEBI:30616"/>
        <dbReference type="ChEBI" id="CHEBI:33019"/>
        <dbReference type="ChEBI" id="CHEBI:71500"/>
        <dbReference type="EC" id="2.7.7.85"/>
    </reaction>
</comment>
<dbReference type="AlphaFoldDB" id="A0A9D1G9B3"/>
<feature type="transmembrane region" description="Helical" evidence="6">
    <location>
        <begin position="13"/>
        <end position="33"/>
    </location>
</feature>
<keyword evidence="5" id="KW-0067">ATP-binding</keyword>
<protein>
    <submittedName>
        <fullName evidence="8">DNA integrity scanning protein DisA nucleotide-binding domain protein</fullName>
    </submittedName>
</protein>
<evidence type="ECO:0000256" key="5">
    <source>
        <dbReference type="ARBA" id="ARBA00022840"/>
    </source>
</evidence>
<proteinExistence type="predicted"/>
<dbReference type="InterPro" id="IPR014046">
    <property type="entry name" value="C-di-AMP_synthase"/>
</dbReference>
<dbReference type="GO" id="GO:0004016">
    <property type="term" value="F:adenylate cyclase activity"/>
    <property type="evidence" value="ECO:0007669"/>
    <property type="project" value="InterPro"/>
</dbReference>
<evidence type="ECO:0000259" key="7">
    <source>
        <dbReference type="PROSITE" id="PS51794"/>
    </source>
</evidence>
<dbReference type="GO" id="GO:0106408">
    <property type="term" value="F:diadenylate cyclase activity"/>
    <property type="evidence" value="ECO:0007669"/>
    <property type="project" value="UniProtKB-EC"/>
</dbReference>
<feature type="domain" description="DAC" evidence="7">
    <location>
        <begin position="94"/>
        <end position="243"/>
    </location>
</feature>
<reference evidence="8" key="1">
    <citation type="submission" date="2020-10" db="EMBL/GenBank/DDBJ databases">
        <authorList>
            <person name="Gilroy R."/>
        </authorList>
    </citation>
    <scope>NUCLEOTIDE SEQUENCE</scope>
    <source>
        <strain evidence="8">14508</strain>
    </source>
</reference>
<dbReference type="InterPro" id="IPR050338">
    <property type="entry name" value="DisA"/>
</dbReference>
<keyword evidence="6" id="KW-0472">Membrane</keyword>
<dbReference type="PROSITE" id="PS51794">
    <property type="entry name" value="DAC"/>
    <property type="match status" value="1"/>
</dbReference>
<dbReference type="PANTHER" id="PTHR34185">
    <property type="entry name" value="DIADENYLATE CYCLASE"/>
    <property type="match status" value="1"/>
</dbReference>
<keyword evidence="2" id="KW-0808">Transferase</keyword>
<keyword evidence="4" id="KW-0547">Nucleotide-binding</keyword>
<keyword evidence="3" id="KW-0548">Nucleotidyltransferase</keyword>